<sequence>MIVVEVMAAALAVAAIVYLVFALVSPERF</sequence>
<keyword evidence="1" id="KW-1133">Transmembrane helix</keyword>
<dbReference type="Pfam" id="PF09604">
    <property type="entry name" value="Potass_KdpF"/>
    <property type="match status" value="1"/>
</dbReference>
<dbReference type="GO" id="GO:0005886">
    <property type="term" value="C:plasma membrane"/>
    <property type="evidence" value="ECO:0007669"/>
    <property type="project" value="InterPro"/>
</dbReference>
<proteinExistence type="predicted"/>
<name>A0A849AW17_9MICO</name>
<feature type="transmembrane region" description="Helical" evidence="1">
    <location>
        <begin position="6"/>
        <end position="24"/>
    </location>
</feature>
<keyword evidence="1" id="KW-0812">Transmembrane</keyword>
<dbReference type="AlphaFoldDB" id="A0A849AW17"/>
<protein>
    <submittedName>
        <fullName evidence="2">Potassium-transporting ATPase subunit F</fullName>
    </submittedName>
</protein>
<keyword evidence="1" id="KW-0472">Membrane</keyword>
<reference evidence="2 3" key="1">
    <citation type="submission" date="2020-05" db="EMBL/GenBank/DDBJ databases">
        <title>Flexivirga sp. ID2601S isolated from air conditioner.</title>
        <authorList>
            <person name="Kim D.H."/>
        </authorList>
    </citation>
    <scope>NUCLEOTIDE SEQUENCE [LARGE SCALE GENOMIC DNA]</scope>
    <source>
        <strain evidence="2 3">ID2601S</strain>
    </source>
</reference>
<evidence type="ECO:0000313" key="2">
    <source>
        <dbReference type="EMBL" id="NNG40862.1"/>
    </source>
</evidence>
<dbReference type="Proteomes" id="UP000557772">
    <property type="component" value="Unassembled WGS sequence"/>
</dbReference>
<keyword evidence="3" id="KW-1185">Reference proteome</keyword>
<dbReference type="EMBL" id="JABENB010000003">
    <property type="protein sequence ID" value="NNG40862.1"/>
    <property type="molecule type" value="Genomic_DNA"/>
</dbReference>
<dbReference type="GO" id="GO:0008556">
    <property type="term" value="F:P-type potassium transmembrane transporter activity"/>
    <property type="evidence" value="ECO:0007669"/>
    <property type="project" value="InterPro"/>
</dbReference>
<evidence type="ECO:0000313" key="3">
    <source>
        <dbReference type="Proteomes" id="UP000557772"/>
    </source>
</evidence>
<accession>A0A849AW17</accession>
<dbReference type="InterPro" id="IPR011726">
    <property type="entry name" value="KdpF"/>
</dbReference>
<gene>
    <name evidence="2" type="ORF">HJ588_16510</name>
</gene>
<comment type="caution">
    <text evidence="2">The sequence shown here is derived from an EMBL/GenBank/DDBJ whole genome shotgun (WGS) entry which is preliminary data.</text>
</comment>
<evidence type="ECO:0000256" key="1">
    <source>
        <dbReference type="SAM" id="Phobius"/>
    </source>
</evidence>
<organism evidence="2 3">
    <name type="scientific">Flexivirga aerilata</name>
    <dbReference type="NCBI Taxonomy" id="1656889"/>
    <lineage>
        <taxon>Bacteria</taxon>
        <taxon>Bacillati</taxon>
        <taxon>Actinomycetota</taxon>
        <taxon>Actinomycetes</taxon>
        <taxon>Micrococcales</taxon>
        <taxon>Dermacoccaceae</taxon>
        <taxon>Flexivirga</taxon>
    </lineage>
</organism>
<dbReference type="RefSeq" id="WP_171157651.1">
    <property type="nucleotide sequence ID" value="NZ_JABENB010000003.1"/>
</dbReference>